<gene>
    <name evidence="2" type="ORF">AVDCRST_MAG32-2275</name>
</gene>
<evidence type="ECO:0008006" key="3">
    <source>
        <dbReference type="Google" id="ProtNLM"/>
    </source>
</evidence>
<dbReference type="AlphaFoldDB" id="A0A6J4NK09"/>
<reference evidence="2" key="1">
    <citation type="submission" date="2020-02" db="EMBL/GenBank/DDBJ databases">
        <authorList>
            <person name="Meier V. D."/>
        </authorList>
    </citation>
    <scope>NUCLEOTIDE SEQUENCE</scope>
    <source>
        <strain evidence="2">AVDCRST_MAG32</strain>
    </source>
</reference>
<keyword evidence="1" id="KW-0472">Membrane</keyword>
<feature type="transmembrane region" description="Helical" evidence="1">
    <location>
        <begin position="72"/>
        <end position="89"/>
    </location>
</feature>
<organism evidence="2">
    <name type="scientific">uncultured Nocardioides sp</name>
    <dbReference type="NCBI Taxonomy" id="198441"/>
    <lineage>
        <taxon>Bacteria</taxon>
        <taxon>Bacillati</taxon>
        <taxon>Actinomycetota</taxon>
        <taxon>Actinomycetes</taxon>
        <taxon>Propionibacteriales</taxon>
        <taxon>Nocardioidaceae</taxon>
        <taxon>Nocardioides</taxon>
        <taxon>environmental samples</taxon>
    </lineage>
</organism>
<feature type="transmembrane region" description="Helical" evidence="1">
    <location>
        <begin position="157"/>
        <end position="176"/>
    </location>
</feature>
<evidence type="ECO:0000313" key="2">
    <source>
        <dbReference type="EMBL" id="CAA9390377.1"/>
    </source>
</evidence>
<accession>A0A6J4NK09</accession>
<feature type="non-terminal residue" evidence="2">
    <location>
        <position position="182"/>
    </location>
</feature>
<name>A0A6J4NK09_9ACTN</name>
<feature type="transmembrane region" description="Helical" evidence="1">
    <location>
        <begin position="6"/>
        <end position="29"/>
    </location>
</feature>
<dbReference type="EMBL" id="CADCUM010000090">
    <property type="protein sequence ID" value="CAA9390377.1"/>
    <property type="molecule type" value="Genomic_DNA"/>
</dbReference>
<keyword evidence="1" id="KW-0812">Transmembrane</keyword>
<evidence type="ECO:0000256" key="1">
    <source>
        <dbReference type="SAM" id="Phobius"/>
    </source>
</evidence>
<sequence length="182" mass="20198">MQSQEFTPYGASHLGAVLVLALGIVVLVLVGRRWTDPDDRLGKGLAVLLTVAVLPLQLLYFTPDYFELDKTLPVQLCDLAAVVAVVALWTHARWAVALTYFWGITLTTQAVATPDLAADFPHPVFLLFWVMHIGTVWAAVHLTWTRGIHPDWRRYRLAVVVTAAWLVAVFCLNLAIGSNYGF</sequence>
<feature type="transmembrane region" description="Helical" evidence="1">
    <location>
        <begin position="124"/>
        <end position="145"/>
    </location>
</feature>
<keyword evidence="1" id="KW-1133">Transmembrane helix</keyword>
<protein>
    <recommendedName>
        <fullName evidence="3">Integral membrane protein</fullName>
    </recommendedName>
</protein>
<proteinExistence type="predicted"/>
<feature type="transmembrane region" description="Helical" evidence="1">
    <location>
        <begin position="94"/>
        <end position="112"/>
    </location>
</feature>
<dbReference type="Pfam" id="PF14808">
    <property type="entry name" value="TMEM164"/>
    <property type="match status" value="1"/>
</dbReference>
<dbReference type="InterPro" id="IPR011737">
    <property type="entry name" value="CHP02206_TP0381"/>
</dbReference>
<dbReference type="NCBIfam" id="TIGR02206">
    <property type="entry name" value="intg_mem_TP0381"/>
    <property type="match status" value="1"/>
</dbReference>
<feature type="transmembrane region" description="Helical" evidence="1">
    <location>
        <begin position="41"/>
        <end position="60"/>
    </location>
</feature>